<dbReference type="SUPFAM" id="SSF47203">
    <property type="entry name" value="Acyl-CoA dehydrogenase C-terminal domain-like"/>
    <property type="match status" value="1"/>
</dbReference>
<evidence type="ECO:0000259" key="8">
    <source>
        <dbReference type="Pfam" id="PF02770"/>
    </source>
</evidence>
<evidence type="ECO:0000256" key="1">
    <source>
        <dbReference type="ARBA" id="ARBA00001974"/>
    </source>
</evidence>
<sequence>MTERYRWMDDETEALEKLAFDFFSKEATPNEERYRAQHHVDRDLWTKAGELGLLCASIPEEYGGGGGTFAHEAALVYGQMRAQASSFGGQVHSAIIAHYLNGCGTEAQKQEWLPKMATGEVVTAIAMTEPGTGSDLQAIRTTAIKDGDEYVINGSKTFITNGFLCDLVVVVAKTDPSEGAKGISLLLVETDRDGFERGRNLEKVGQHGLDTCELFFDDVRVPAGNLLSGVEGQGFASLMEQLPQERLILSVSGVANMHVIMEETLRYTKERQAFGKELFGFQNTRFELAECDTLVSVTQCYLDECIMKHLDGALDYKDASKIKWWSTEQQNVVADRCLQLFGGYGYMTEYPISRQWTDARVQKIYGGTNEIMKELISRFL</sequence>
<organism evidence="10 11">
    <name type="scientific">Candidatus Neomicrothrix subdominans</name>
    <dbReference type="NCBI Taxonomy" id="2954438"/>
    <lineage>
        <taxon>Bacteria</taxon>
        <taxon>Bacillati</taxon>
        <taxon>Actinomycetota</taxon>
        <taxon>Acidimicrobiia</taxon>
        <taxon>Acidimicrobiales</taxon>
        <taxon>Microthrixaceae</taxon>
        <taxon>Candidatus Neomicrothrix</taxon>
    </lineage>
</organism>
<reference evidence="10 11" key="1">
    <citation type="submission" date="2020-10" db="EMBL/GenBank/DDBJ databases">
        <title>Connecting structure to function with the recovery of over 1000 high-quality activated sludge metagenome-assembled genomes encoding full-length rRNA genes using long-read sequencing.</title>
        <authorList>
            <person name="Singleton C.M."/>
            <person name="Petriglieri F."/>
            <person name="Kristensen J.M."/>
            <person name="Kirkegaard R.H."/>
            <person name="Michaelsen T.Y."/>
            <person name="Andersen M.H."/>
            <person name="Karst S.M."/>
            <person name="Dueholm M.S."/>
            <person name="Nielsen P.H."/>
            <person name="Albertsen M."/>
        </authorList>
    </citation>
    <scope>NUCLEOTIDE SEQUENCE [LARGE SCALE GENOMIC DNA]</scope>
    <source>
        <strain evidence="10">Lyne_18-Q3-R50-59_MAXAC.006</strain>
    </source>
</reference>
<feature type="domain" description="Acyl-CoA dehydrogenase/oxidase N-terminal" evidence="9">
    <location>
        <begin position="10"/>
        <end position="120"/>
    </location>
</feature>
<evidence type="ECO:0000256" key="4">
    <source>
        <dbReference type="ARBA" id="ARBA00022827"/>
    </source>
</evidence>
<proteinExistence type="inferred from homology"/>
<dbReference type="AlphaFoldDB" id="A0A936NGB4"/>
<feature type="domain" description="Acyl-CoA oxidase/dehydrogenase middle" evidence="8">
    <location>
        <begin position="124"/>
        <end position="219"/>
    </location>
</feature>
<dbReference type="Gene3D" id="1.20.140.10">
    <property type="entry name" value="Butyryl-CoA Dehydrogenase, subunit A, domain 3"/>
    <property type="match status" value="1"/>
</dbReference>
<dbReference type="Pfam" id="PF02771">
    <property type="entry name" value="Acyl-CoA_dh_N"/>
    <property type="match status" value="1"/>
</dbReference>
<dbReference type="SUPFAM" id="SSF56645">
    <property type="entry name" value="Acyl-CoA dehydrogenase NM domain-like"/>
    <property type="match status" value="1"/>
</dbReference>
<dbReference type="GO" id="GO:0003995">
    <property type="term" value="F:acyl-CoA dehydrogenase activity"/>
    <property type="evidence" value="ECO:0007669"/>
    <property type="project" value="InterPro"/>
</dbReference>
<protein>
    <submittedName>
        <fullName evidence="10">Acyl-CoA dehydrogenase family protein</fullName>
    </submittedName>
</protein>
<dbReference type="PANTHER" id="PTHR43884">
    <property type="entry name" value="ACYL-COA DEHYDROGENASE"/>
    <property type="match status" value="1"/>
</dbReference>
<dbReference type="InterPro" id="IPR006091">
    <property type="entry name" value="Acyl-CoA_Oxase/DH_mid-dom"/>
</dbReference>
<dbReference type="PROSITE" id="PS00073">
    <property type="entry name" value="ACYL_COA_DH_2"/>
    <property type="match status" value="1"/>
</dbReference>
<evidence type="ECO:0000313" key="11">
    <source>
        <dbReference type="Proteomes" id="UP000727993"/>
    </source>
</evidence>
<dbReference type="GO" id="GO:0050660">
    <property type="term" value="F:flavin adenine dinucleotide binding"/>
    <property type="evidence" value="ECO:0007669"/>
    <property type="project" value="InterPro"/>
</dbReference>
<comment type="caution">
    <text evidence="10">The sequence shown here is derived from an EMBL/GenBank/DDBJ whole genome shotgun (WGS) entry which is preliminary data.</text>
</comment>
<dbReference type="InterPro" id="IPR009100">
    <property type="entry name" value="AcylCoA_DH/oxidase_NM_dom_sf"/>
</dbReference>
<name>A0A936NGB4_9ACTN</name>
<dbReference type="InterPro" id="IPR037069">
    <property type="entry name" value="AcylCoA_DH/ox_N_sf"/>
</dbReference>
<dbReference type="Proteomes" id="UP000727993">
    <property type="component" value="Unassembled WGS sequence"/>
</dbReference>
<dbReference type="Gene3D" id="1.10.540.10">
    <property type="entry name" value="Acyl-CoA dehydrogenase/oxidase, N-terminal domain"/>
    <property type="match status" value="1"/>
</dbReference>
<evidence type="ECO:0000259" key="9">
    <source>
        <dbReference type="Pfam" id="PF02771"/>
    </source>
</evidence>
<dbReference type="InterPro" id="IPR046373">
    <property type="entry name" value="Acyl-CoA_Oxase/DH_mid-dom_sf"/>
</dbReference>
<dbReference type="EMBL" id="JADJZA010000009">
    <property type="protein sequence ID" value="MBK9298417.1"/>
    <property type="molecule type" value="Genomic_DNA"/>
</dbReference>
<evidence type="ECO:0000256" key="6">
    <source>
        <dbReference type="RuleBase" id="RU362125"/>
    </source>
</evidence>
<dbReference type="InterPro" id="IPR036250">
    <property type="entry name" value="AcylCo_DH-like_C"/>
</dbReference>
<dbReference type="Pfam" id="PF02770">
    <property type="entry name" value="Acyl-CoA_dh_M"/>
    <property type="match status" value="1"/>
</dbReference>
<comment type="cofactor">
    <cofactor evidence="1 6">
        <name>FAD</name>
        <dbReference type="ChEBI" id="CHEBI:57692"/>
    </cofactor>
</comment>
<dbReference type="FunFam" id="1.20.140.10:FF:000001">
    <property type="entry name" value="Acyl-CoA dehydrogenase"/>
    <property type="match status" value="1"/>
</dbReference>
<evidence type="ECO:0000256" key="5">
    <source>
        <dbReference type="ARBA" id="ARBA00023002"/>
    </source>
</evidence>
<keyword evidence="3 6" id="KW-0285">Flavoprotein</keyword>
<evidence type="ECO:0000313" key="10">
    <source>
        <dbReference type="EMBL" id="MBK9298417.1"/>
    </source>
</evidence>
<dbReference type="InterPro" id="IPR013786">
    <property type="entry name" value="AcylCoA_DH/ox_N"/>
</dbReference>
<gene>
    <name evidence="10" type="ORF">IPN02_16630</name>
</gene>
<evidence type="ECO:0000259" key="7">
    <source>
        <dbReference type="Pfam" id="PF00441"/>
    </source>
</evidence>
<evidence type="ECO:0000256" key="3">
    <source>
        <dbReference type="ARBA" id="ARBA00022630"/>
    </source>
</evidence>
<dbReference type="Gene3D" id="2.40.110.10">
    <property type="entry name" value="Butyryl-CoA Dehydrogenase, subunit A, domain 2"/>
    <property type="match status" value="1"/>
</dbReference>
<dbReference type="FunFam" id="2.40.110.10:FF:000002">
    <property type="entry name" value="Acyl-CoA dehydrogenase fadE12"/>
    <property type="match status" value="1"/>
</dbReference>
<keyword evidence="5 6" id="KW-0560">Oxidoreductase</keyword>
<accession>A0A936NGB4</accession>
<dbReference type="InterPro" id="IPR009075">
    <property type="entry name" value="AcylCo_DH/oxidase_C"/>
</dbReference>
<dbReference type="InterPro" id="IPR006089">
    <property type="entry name" value="Acyl-CoA_DH_CS"/>
</dbReference>
<keyword evidence="4 6" id="KW-0274">FAD</keyword>
<feature type="domain" description="Acyl-CoA dehydrogenase/oxidase C-terminal" evidence="7">
    <location>
        <begin position="232"/>
        <end position="379"/>
    </location>
</feature>
<dbReference type="PANTHER" id="PTHR43884:SF12">
    <property type="entry name" value="ISOVALERYL-COA DEHYDROGENASE, MITOCHONDRIAL-RELATED"/>
    <property type="match status" value="1"/>
</dbReference>
<dbReference type="Pfam" id="PF00441">
    <property type="entry name" value="Acyl-CoA_dh_1"/>
    <property type="match status" value="1"/>
</dbReference>
<evidence type="ECO:0000256" key="2">
    <source>
        <dbReference type="ARBA" id="ARBA00009347"/>
    </source>
</evidence>
<comment type="similarity">
    <text evidence="2 6">Belongs to the acyl-CoA dehydrogenase family.</text>
</comment>